<dbReference type="PANTHER" id="PTHR34956">
    <property type="entry name" value="OS05G0397300 PROTEIN"/>
    <property type="match status" value="1"/>
</dbReference>
<evidence type="ECO:0000256" key="1">
    <source>
        <dbReference type="SAM" id="MobiDB-lite"/>
    </source>
</evidence>
<dbReference type="EMBL" id="JBBPBK010000010">
    <property type="protein sequence ID" value="KAK9277417.1"/>
    <property type="molecule type" value="Genomic_DNA"/>
</dbReference>
<dbReference type="Proteomes" id="UP001415857">
    <property type="component" value="Unassembled WGS sequence"/>
</dbReference>
<organism evidence="2 3">
    <name type="scientific">Liquidambar formosana</name>
    <name type="common">Formosan gum</name>
    <dbReference type="NCBI Taxonomy" id="63359"/>
    <lineage>
        <taxon>Eukaryota</taxon>
        <taxon>Viridiplantae</taxon>
        <taxon>Streptophyta</taxon>
        <taxon>Embryophyta</taxon>
        <taxon>Tracheophyta</taxon>
        <taxon>Spermatophyta</taxon>
        <taxon>Magnoliopsida</taxon>
        <taxon>eudicotyledons</taxon>
        <taxon>Gunneridae</taxon>
        <taxon>Pentapetalae</taxon>
        <taxon>Saxifragales</taxon>
        <taxon>Altingiaceae</taxon>
        <taxon>Liquidambar</taxon>
    </lineage>
</organism>
<proteinExistence type="predicted"/>
<sequence length="125" mass="14529">MNMCTEPSIELEDDSFYSELRKQILLLTEDDEEDFLETKNRNSGNVMRQGSNGTIMAGFPANYFNWWEKDNSGSIPTWHSNLWRNNSNGTGVFIPHIVKSRRKQKSGRTNMERGRKCKPVENKKL</sequence>
<protein>
    <submittedName>
        <fullName evidence="2">Uncharacterized protein</fullName>
    </submittedName>
</protein>
<evidence type="ECO:0000313" key="2">
    <source>
        <dbReference type="EMBL" id="KAK9277417.1"/>
    </source>
</evidence>
<reference evidence="2 3" key="1">
    <citation type="journal article" date="2024" name="Plant J.">
        <title>Genome sequences and population genomics reveal climatic adaptation and genomic divergence between two closely related sweetgum species.</title>
        <authorList>
            <person name="Xu W.Q."/>
            <person name="Ren C.Q."/>
            <person name="Zhang X.Y."/>
            <person name="Comes H.P."/>
            <person name="Liu X.H."/>
            <person name="Li Y.G."/>
            <person name="Kettle C.J."/>
            <person name="Jalonen R."/>
            <person name="Gaisberger H."/>
            <person name="Ma Y.Z."/>
            <person name="Qiu Y.X."/>
        </authorList>
    </citation>
    <scope>NUCLEOTIDE SEQUENCE [LARGE SCALE GENOMIC DNA]</scope>
    <source>
        <strain evidence="2">Hangzhou</strain>
    </source>
</reference>
<feature type="region of interest" description="Disordered" evidence="1">
    <location>
        <begin position="99"/>
        <end position="125"/>
    </location>
</feature>
<gene>
    <name evidence="2" type="ORF">L1049_006960</name>
</gene>
<accession>A0AAP0WRN3</accession>
<dbReference type="PANTHER" id="PTHR34956:SF1">
    <property type="entry name" value="DUF4005 DOMAIN-CONTAINING PROTEIN"/>
    <property type="match status" value="1"/>
</dbReference>
<keyword evidence="3" id="KW-1185">Reference proteome</keyword>
<dbReference type="AlphaFoldDB" id="A0AAP0WRN3"/>
<comment type="caution">
    <text evidence="2">The sequence shown here is derived from an EMBL/GenBank/DDBJ whole genome shotgun (WGS) entry which is preliminary data.</text>
</comment>
<feature type="compositionally biased region" description="Basic and acidic residues" evidence="1">
    <location>
        <begin position="110"/>
        <end position="125"/>
    </location>
</feature>
<name>A0AAP0WRN3_LIQFO</name>
<evidence type="ECO:0000313" key="3">
    <source>
        <dbReference type="Proteomes" id="UP001415857"/>
    </source>
</evidence>